<feature type="non-terminal residue" evidence="3">
    <location>
        <position position="1"/>
    </location>
</feature>
<keyword evidence="1" id="KW-0808">Transferase</keyword>
<keyword evidence="4" id="KW-1185">Reference proteome</keyword>
<dbReference type="Pfam" id="PF05183">
    <property type="entry name" value="RdRP"/>
    <property type="match status" value="2"/>
</dbReference>
<evidence type="ECO:0000313" key="3">
    <source>
        <dbReference type="EMBL" id="TFY75081.1"/>
    </source>
</evidence>
<dbReference type="EMBL" id="SFCI01001727">
    <property type="protein sequence ID" value="TFY75081.1"/>
    <property type="molecule type" value="Genomic_DNA"/>
</dbReference>
<sequence>LQLGEPFTEEQCFNVVVKFSSIRKMGYGHDFGNAFICFDLYTPPTIVEGNFNNRPREGIQRGYKKDRDRVPAIDEAHARVAPYAHHLRVTMTDSDATQEFAKLCHIAKCEPRPILVQRIDTSARGFYSRSQLFNVQRWMKTMDWKCAFQIEALLCNGLLNTADLLADLKGPVDHMRAQYGVRANEILHQLGVALRLLERGDTPRKCFERICSQQVDTEPVYLPPGNFLCHHVIVTPTRLILDGPNVTQSNRIIRHFQEHDPALTEYFVRVEMKDEDARRYKWDWDIDGTWFLQQRIGTLLKEGFELVAETSSSLRTLILLFESTPFGNFTGTLLKQPSKYAARLAQAFTATDPSVKITRDQWEEMPDLGPKGYIDPMDESVTTNDFHTDGAGTISSELRDRISDMLCSVRPDKGRNSVKPDAFQIRFLGYKGVVVVDYRLAGIKMRLRPSMRKFLAHDHIQSASIEIARAFERPNHCFLNRPIVMVLEDRGVDKAAFIDLQEKIKETIYTSSDSLLNFRSLLQMNGLGYGFHLPFILEQLSKLDLDFRPGGQKRAIDHPFISRLVRYAMNAVLRDVKHRARIPVPDSYLLVGVADEGQAYVQQGIPADDVFTLKVGQIAACVQESPNEPARWLKGLCVISRSPVVHPGDVQRVEAVVPPKDKICFFRDLKNVVVLPALGDRSLASCLGGGDLDGDLFDIIHENHKLLPTMSVKPAEYKGVGTRTLDRDSTVEDICDFVVEYINSDVLGLLSVKLLIMADQSADGTFDTRCCETLARLCSQAVDYPKNGIPVDLDTNRLPANLIPFKPDWIKTEDNDPRDADYYESDRASFATAPVANTMTTSGGRTCRGRSTLTRRTYLRPPAGRTRISACSRACGSACGSTEGPGRDSALLDMRSWLCFPY</sequence>
<organism evidence="3 4">
    <name type="scientific">Hericium alpestre</name>
    <dbReference type="NCBI Taxonomy" id="135208"/>
    <lineage>
        <taxon>Eukaryota</taxon>
        <taxon>Fungi</taxon>
        <taxon>Dikarya</taxon>
        <taxon>Basidiomycota</taxon>
        <taxon>Agaricomycotina</taxon>
        <taxon>Agaricomycetes</taxon>
        <taxon>Russulales</taxon>
        <taxon>Hericiaceae</taxon>
        <taxon>Hericium</taxon>
    </lineage>
</organism>
<dbReference type="GO" id="GO:0030422">
    <property type="term" value="P:siRNA processing"/>
    <property type="evidence" value="ECO:0007669"/>
    <property type="project" value="TreeGrafter"/>
</dbReference>
<reference evidence="3 4" key="1">
    <citation type="submission" date="2019-02" db="EMBL/GenBank/DDBJ databases">
        <title>Genome sequencing of the rare red list fungi Hericium alpestre (H. flagellum).</title>
        <authorList>
            <person name="Buettner E."/>
            <person name="Kellner H."/>
        </authorList>
    </citation>
    <scope>NUCLEOTIDE SEQUENCE [LARGE SCALE GENOMIC DNA]</scope>
    <source>
        <strain evidence="3 4">DSM 108284</strain>
    </source>
</reference>
<comment type="catalytic activity">
    <reaction evidence="1">
        <text>RNA(n) + a ribonucleoside 5'-triphosphate = RNA(n+1) + diphosphate</text>
        <dbReference type="Rhea" id="RHEA:21248"/>
        <dbReference type="Rhea" id="RHEA-COMP:14527"/>
        <dbReference type="Rhea" id="RHEA-COMP:17342"/>
        <dbReference type="ChEBI" id="CHEBI:33019"/>
        <dbReference type="ChEBI" id="CHEBI:61557"/>
        <dbReference type="ChEBI" id="CHEBI:140395"/>
        <dbReference type="EC" id="2.7.7.48"/>
    </reaction>
</comment>
<dbReference type="PANTHER" id="PTHR23079:SF55">
    <property type="entry name" value="RNA-DIRECTED RNA POLYMERASE"/>
    <property type="match status" value="1"/>
</dbReference>
<dbReference type="GO" id="GO:0003968">
    <property type="term" value="F:RNA-directed RNA polymerase activity"/>
    <property type="evidence" value="ECO:0007669"/>
    <property type="project" value="UniProtKB-KW"/>
</dbReference>
<feature type="domain" description="RDRP core" evidence="2">
    <location>
        <begin position="326"/>
        <end position="828"/>
    </location>
</feature>
<feature type="domain" description="RDRP core" evidence="2">
    <location>
        <begin position="234"/>
        <end position="308"/>
    </location>
</feature>
<keyword evidence="1" id="KW-0694">RNA-binding</keyword>
<dbReference type="Proteomes" id="UP000298061">
    <property type="component" value="Unassembled WGS sequence"/>
</dbReference>
<comment type="similarity">
    <text evidence="1">Belongs to the RdRP family.</text>
</comment>
<dbReference type="STRING" id="135208.A0A4Y9ZMM3"/>
<dbReference type="GO" id="GO:0031380">
    <property type="term" value="C:nuclear RNA-directed RNA polymerase complex"/>
    <property type="evidence" value="ECO:0007669"/>
    <property type="project" value="TreeGrafter"/>
</dbReference>
<keyword evidence="1" id="KW-0548">Nucleotidyltransferase</keyword>
<dbReference type="EC" id="2.7.7.48" evidence="1"/>
<dbReference type="AlphaFoldDB" id="A0A4Y9ZMM3"/>
<comment type="caution">
    <text evidence="3">The sequence shown here is derived from an EMBL/GenBank/DDBJ whole genome shotgun (WGS) entry which is preliminary data.</text>
</comment>
<protein>
    <recommendedName>
        <fullName evidence="1">RNA-dependent RNA polymerase</fullName>
        <ecNumber evidence="1">2.7.7.48</ecNumber>
    </recommendedName>
</protein>
<keyword evidence="1" id="KW-0696">RNA-directed RNA polymerase</keyword>
<dbReference type="InterPro" id="IPR057596">
    <property type="entry name" value="RDRP_core"/>
</dbReference>
<proteinExistence type="inferred from homology"/>
<dbReference type="InterPro" id="IPR007855">
    <property type="entry name" value="RDRP"/>
</dbReference>
<dbReference type="GO" id="GO:0003723">
    <property type="term" value="F:RNA binding"/>
    <property type="evidence" value="ECO:0007669"/>
    <property type="project" value="UniProtKB-KW"/>
</dbReference>
<evidence type="ECO:0000256" key="1">
    <source>
        <dbReference type="RuleBase" id="RU363098"/>
    </source>
</evidence>
<dbReference type="OrthoDB" id="6513042at2759"/>
<dbReference type="PANTHER" id="PTHR23079">
    <property type="entry name" value="RNA-DEPENDENT RNA POLYMERASE"/>
    <property type="match status" value="1"/>
</dbReference>
<name>A0A4Y9ZMM3_9AGAM</name>
<evidence type="ECO:0000313" key="4">
    <source>
        <dbReference type="Proteomes" id="UP000298061"/>
    </source>
</evidence>
<accession>A0A4Y9ZMM3</accession>
<gene>
    <name evidence="3" type="ORF">EWM64_g8931</name>
</gene>
<evidence type="ECO:0000259" key="2">
    <source>
        <dbReference type="Pfam" id="PF05183"/>
    </source>
</evidence>